<sequence length="369" mass="40620">MKSVLNLTSITVVALLLSSCKSDELAQNDDTKEFIEIKENFEIYNGSIPNGWTGDIMVAMDGSVLADRRSVDGGRTWGPRIPLLGGAGRVLDETTGDILKLDPGGAGKKPQNFMYRSKDNGLTWVKEDIVRYPDINGWVPIISGCEEGITLRHGKHKGRLLLPSRVLINYDATNDSLLPYHYSSANYSDDGGKTWHTSAPYPVSGTGEAALVELSDGTIYYNSRNHNRDGNRDIAWSYDGGETWQDQSISKELPDGPPRVYGNKAGLVRLEIEGQDILVFSMTDNPLGPVAIHSTVGRINITVWASFDGGKTWPVKRLVHQKGGYSHLAAGRPGTPSEGLIYLTTDGVYARFNLAWITHGKDWHEFLKK</sequence>
<dbReference type="InterPro" id="IPR026856">
    <property type="entry name" value="Sialidase_fam"/>
</dbReference>
<dbReference type="Pfam" id="PF13088">
    <property type="entry name" value="BNR_2"/>
    <property type="match status" value="1"/>
</dbReference>
<dbReference type="Gene3D" id="2.120.10.10">
    <property type="match status" value="1"/>
</dbReference>
<evidence type="ECO:0000256" key="3">
    <source>
        <dbReference type="ARBA" id="ARBA00012733"/>
    </source>
</evidence>
<accession>A0ABN6ZBT7</accession>
<dbReference type="InterPro" id="IPR011040">
    <property type="entry name" value="Sialidase"/>
</dbReference>
<reference evidence="5 6" key="1">
    <citation type="submission" date="2023-04" db="EMBL/GenBank/DDBJ databases">
        <title>Draft genome sequence of acteroides sedimenti strain YN3PY1.</title>
        <authorList>
            <person name="Yoshida N."/>
        </authorList>
    </citation>
    <scope>NUCLEOTIDE SEQUENCE [LARGE SCALE GENOMIC DNA]</scope>
    <source>
        <strain evidence="5 6">YN3PY1</strain>
    </source>
</reference>
<evidence type="ECO:0000313" key="6">
    <source>
        <dbReference type="Proteomes" id="UP001496674"/>
    </source>
</evidence>
<dbReference type="PANTHER" id="PTHR10628:SF30">
    <property type="entry name" value="EXO-ALPHA-SIALIDASE"/>
    <property type="match status" value="1"/>
</dbReference>
<organism evidence="5 6">
    <name type="scientific">Bacteroides sedimenti</name>
    <dbReference type="NCBI Taxonomy" id="2136147"/>
    <lineage>
        <taxon>Bacteria</taxon>
        <taxon>Pseudomonadati</taxon>
        <taxon>Bacteroidota</taxon>
        <taxon>Bacteroidia</taxon>
        <taxon>Bacteroidales</taxon>
        <taxon>Bacteroidaceae</taxon>
        <taxon>Bacteroides</taxon>
    </lineage>
</organism>
<dbReference type="PROSITE" id="PS51257">
    <property type="entry name" value="PROKAR_LIPOPROTEIN"/>
    <property type="match status" value="1"/>
</dbReference>
<comment type="similarity">
    <text evidence="2">Belongs to the glycosyl hydrolase 33 family.</text>
</comment>
<name>A0ABN6ZBT7_9BACE</name>
<dbReference type="CDD" id="cd15482">
    <property type="entry name" value="Sialidase_non-viral"/>
    <property type="match status" value="1"/>
</dbReference>
<evidence type="ECO:0000256" key="1">
    <source>
        <dbReference type="ARBA" id="ARBA00000427"/>
    </source>
</evidence>
<comment type="catalytic activity">
    <reaction evidence="1">
        <text>Hydrolysis of alpha-(2-&gt;3)-, alpha-(2-&gt;6)-, alpha-(2-&gt;8)- glycosidic linkages of terminal sialic acid residues in oligosaccharides, glycoproteins, glycolipids, colominic acid and synthetic substrates.</text>
        <dbReference type="EC" id="3.2.1.18"/>
    </reaction>
</comment>
<dbReference type="InterPro" id="IPR036278">
    <property type="entry name" value="Sialidase_sf"/>
</dbReference>
<feature type="domain" description="Sialidase" evidence="4">
    <location>
        <begin position="106"/>
        <end position="327"/>
    </location>
</feature>
<dbReference type="SUPFAM" id="SSF50939">
    <property type="entry name" value="Sialidases"/>
    <property type="match status" value="1"/>
</dbReference>
<dbReference type="PANTHER" id="PTHR10628">
    <property type="entry name" value="SIALIDASE"/>
    <property type="match status" value="1"/>
</dbReference>
<proteinExistence type="inferred from homology"/>
<dbReference type="Proteomes" id="UP001496674">
    <property type="component" value="Chromosome"/>
</dbReference>
<keyword evidence="6" id="KW-1185">Reference proteome</keyword>
<gene>
    <name evidence="5" type="ORF">BSYN_21630</name>
</gene>
<evidence type="ECO:0000256" key="2">
    <source>
        <dbReference type="ARBA" id="ARBA00009348"/>
    </source>
</evidence>
<dbReference type="RefSeq" id="WP_353330790.1">
    <property type="nucleotide sequence ID" value="NZ_AP028055.1"/>
</dbReference>
<dbReference type="EC" id="3.2.1.18" evidence="3"/>
<evidence type="ECO:0000259" key="4">
    <source>
        <dbReference type="Pfam" id="PF13088"/>
    </source>
</evidence>
<evidence type="ECO:0000313" key="5">
    <source>
        <dbReference type="EMBL" id="BEG99898.1"/>
    </source>
</evidence>
<protein>
    <recommendedName>
        <fullName evidence="3">exo-alpha-sialidase</fullName>
        <ecNumber evidence="3">3.2.1.18</ecNumber>
    </recommendedName>
</protein>
<dbReference type="EMBL" id="AP028055">
    <property type="protein sequence ID" value="BEG99898.1"/>
    <property type="molecule type" value="Genomic_DNA"/>
</dbReference>